<dbReference type="InterPro" id="IPR036397">
    <property type="entry name" value="RNaseH_sf"/>
</dbReference>
<dbReference type="Pfam" id="PF00665">
    <property type="entry name" value="rve"/>
    <property type="match status" value="1"/>
</dbReference>
<evidence type="ECO:0000259" key="11">
    <source>
        <dbReference type="PROSITE" id="PS50879"/>
    </source>
</evidence>
<feature type="coiled-coil region" evidence="9">
    <location>
        <begin position="143"/>
        <end position="170"/>
    </location>
</feature>
<evidence type="ECO:0000256" key="5">
    <source>
        <dbReference type="ARBA" id="ARBA00022759"/>
    </source>
</evidence>
<dbReference type="Gene3D" id="3.30.70.270">
    <property type="match status" value="2"/>
</dbReference>
<gene>
    <name evidence="13" type="ORF">SVIM_LOCUS384349</name>
</gene>
<dbReference type="GO" id="GO:0015074">
    <property type="term" value="P:DNA integration"/>
    <property type="evidence" value="ECO:0007669"/>
    <property type="project" value="InterPro"/>
</dbReference>
<dbReference type="SUPFAM" id="SSF56672">
    <property type="entry name" value="DNA/RNA polymerases"/>
    <property type="match status" value="1"/>
</dbReference>
<dbReference type="InterPro" id="IPR041588">
    <property type="entry name" value="Integrase_H2C2"/>
</dbReference>
<dbReference type="Pfam" id="PF13456">
    <property type="entry name" value="RVT_3"/>
    <property type="match status" value="1"/>
</dbReference>
<evidence type="ECO:0000256" key="2">
    <source>
        <dbReference type="ARBA" id="ARBA00022679"/>
    </source>
</evidence>
<dbReference type="InterPro" id="IPR021109">
    <property type="entry name" value="Peptidase_aspartic_dom_sf"/>
</dbReference>
<dbReference type="InterPro" id="IPR002156">
    <property type="entry name" value="RNaseH_domain"/>
</dbReference>
<evidence type="ECO:0000256" key="8">
    <source>
        <dbReference type="ARBA" id="ARBA00023172"/>
    </source>
</evidence>
<keyword evidence="6" id="KW-0378">Hydrolase</keyword>
<name>A0A6N2MM54_SALVM</name>
<dbReference type="GO" id="GO:0003964">
    <property type="term" value="F:RNA-directed DNA polymerase activity"/>
    <property type="evidence" value="ECO:0007669"/>
    <property type="project" value="UniProtKB-KW"/>
</dbReference>
<dbReference type="CDD" id="cd00303">
    <property type="entry name" value="retropepsin_like"/>
    <property type="match status" value="1"/>
</dbReference>
<dbReference type="Pfam" id="PF00078">
    <property type="entry name" value="RVT_1"/>
    <property type="match status" value="1"/>
</dbReference>
<dbReference type="Gene3D" id="3.30.420.10">
    <property type="entry name" value="Ribonuclease H-like superfamily/Ribonuclease H"/>
    <property type="match status" value="2"/>
</dbReference>
<feature type="region of interest" description="Disordered" evidence="10">
    <location>
        <begin position="344"/>
        <end position="368"/>
    </location>
</feature>
<sequence length="2214" mass="251704">MATRRNMITIVASKSNKAIDSSPQHTIEDSSTPPLKTKSIVELYAQTGLILKMTSTSNARGAQDVASKMKPQATPLQKSSEACEMVFSTQGDFDDSPMKTSPCQSPNKASGSSTMSVMMTETTSLEDQVANLAKLVKGLSTSLKAKDHEIAKLMNKLESLNERGQTSTNKAFHVNQLEVIEESAIGAVENIRGITDVIFTTNQLKELIKEAITDQPYTQRIDLLKIPLSYQPPKFQQFDGKGNPRQHIAHFVETCNNAGTNGDLMVKQFVRSLKGNAFDWYTDLESCSIDTWEQLEHRLTETSALDMCIQGMHWGLRYILQGIKPKSFEELATRAHDMELSIAAAESSSLPMQEPKRNKPEGRRFGKSTLKVEGKQSLLVNSTAVRVPTGVKRNDHATPTTFQRGERKKPTLKERQEKVYPFPDSDISRMLDDLLEANIIELPEVKRPEEANQVDNPNYCKYHRLINHPVEKCFVLKDKIMRLHENGDIVFDDEVAASNIITTVKSGPCQSLSTISFGSCEPIRLDAIFPISFTVSSSQTPCITLTPQVDDLKPEWSENYDDEGWTLVTRRRGRRKHIQMTKPARMRISMVRKPISEPIRRKTQQKSIPVRKEGFSAQSIRKPVTLNEYMPTEMKRIENVPVACYQVEEEKTPIDHDDSSNLSHGVCTTEISFNDEDLLLGSKLHNRPLFIKGYVDEKIVNRILVDDGSAVNILPLKTMRELGIPMDELFPSHLMIQGFNQGGQNAIGKIRLAMHIDDMESNALFHVIDAKTTYNMLLGRPWIHENGIISSTLHQCFKYCRDGQVRKIMADTDPFTIAEAHFADAKFYFKSNMMEELRSPSDHLGERIIDSKSSEGHKSSANEGVSQPTKNKGKEKVVENFVDNKPPRKAAALRYIPVSARKEGQSTFAKDEEKISKELENLTLPATNLALNKSVAINLKGLPDKRSNGFDPNAYKLLARAGYSQEDINEISKNGDTTQLKGKQVFARTSKAWREKKTSGKTLRAGLGYESSTPLYFHINKEASRYINVEEVKDKQQSQPTPLKVSVWDRLGGTTNHAPVFTRIETQNKRVLKRASVFARLGQSTSKETGLMGDSKVLRSKIPSRMKRQCEWVVSAEETLKGKTRTIVITNPSDEEEEDEITCLTSNHITIEEDDNDKFVVEEDVEEAPSSLESENKPTMDELKEVNLGTDENPRPTFINANLSPEEEANYMELLMEYRDIFAWSYDEMPGLDPRVAVHQLAVKHGARPIKQTQRRFRPELVSQIEAEVNKLIQAGFIREVKYPTWISNIVPVKKKNGQIRVCVDFRDLNNACPKDDFPLPITEIMVDATTGHGRLTFMDGSSGYNQIRMAPANEEKTTFRTPKGIYCYKVMPFGLKNAGATYQRAMQKIFDDMLHQHVECYVDDLVVKSKEKENHLQDLRLVFKRLRRFQLKMNPLKCAFIVRHRGIEIDQSKIEAIIKMPEPRNIHELKSLQGKLAYIRRFISNLAGRCQPFTHLMKKDTSFYWDKAFTNAFNKIKEYLLNPLVLRPLVQGRPLILYIAAQIRSLGVLLAQQNDEGKESVLYYLSRTLNGAELNYSPIEKTCLALMFAIKKLRHYLQAHSVRLISRADPLKYIISRPVLSGRLAKWVLLLQEFEIVYISQKAIKGQALADFLADHPIPDEWKFSEDLPDEDVLFIELSEPAGVIFITPEGEVLPFSFSLTKCCSNNMAEYQALILGLEMTMNIKMSHLKVFGDSQLFIRQLLSLYEVRKPELISYHKYALKLITSLDCVTLEHVPRKENKQVDALANLASTLASCSEEINVPVCQRWVVPPLSHDIEEKEQVRRRASRFIYFQGTLYRRSFEGIFLRYLGEEEATKALEETHSGICGAHQSGPKLHFQINRMGCYWPTMVKDCIDYARKCQSCQLHANLIHQPPEPLHPTVASWPFDAWGLDVVGPLPKSSGGHLYILAATDYFSKWAEAAALREVKKETVVSFIRTNIIYRYGVPRYIITDNGREFYNTAMNKLCAQFSFKQHNSSMYNAPANGLAEAFNKTLCNILKKVVNRSKKDWHERIGEVLWAYRTTFRTPTQATPYSLVYGVEAVLPLEYQIPSLRIAIQEGLSNEDNVRLRLEELEALDEKRLEAQQRLECYQAPLCRAFNKKVRPRSFQEGDLVLAVRRPIIMSKRMGSKFLSKWDDPYVVQEVYTNGAYKIVDENGLRIGPINGKFLKRYYA</sequence>
<proteinExistence type="predicted"/>
<feature type="domain" description="RNase H type-1" evidence="11">
    <location>
        <begin position="1669"/>
        <end position="1793"/>
    </location>
</feature>
<keyword evidence="7" id="KW-0695">RNA-directed DNA polymerase</keyword>
<evidence type="ECO:0000256" key="9">
    <source>
        <dbReference type="SAM" id="Coils"/>
    </source>
</evidence>
<dbReference type="CDD" id="cd09279">
    <property type="entry name" value="RNase_HI_like"/>
    <property type="match status" value="1"/>
</dbReference>
<dbReference type="InterPro" id="IPR001584">
    <property type="entry name" value="Integrase_cat-core"/>
</dbReference>
<keyword evidence="2" id="KW-0808">Transferase</keyword>
<dbReference type="PROSITE" id="PS50879">
    <property type="entry name" value="RNASE_H_1"/>
    <property type="match status" value="1"/>
</dbReference>
<dbReference type="SUPFAM" id="SSF50630">
    <property type="entry name" value="Acid proteases"/>
    <property type="match status" value="1"/>
</dbReference>
<protein>
    <recommendedName>
        <fullName evidence="1">RNA-directed DNA polymerase</fullName>
        <ecNumber evidence="1">2.7.7.49</ecNumber>
    </recommendedName>
</protein>
<feature type="compositionally biased region" description="Basic and acidic residues" evidence="10">
    <location>
        <begin position="851"/>
        <end position="860"/>
    </location>
</feature>
<dbReference type="InterPro" id="IPR043128">
    <property type="entry name" value="Rev_trsase/Diguanyl_cyclase"/>
</dbReference>
<dbReference type="EC" id="2.7.7.49" evidence="1"/>
<dbReference type="InterPro" id="IPR050951">
    <property type="entry name" value="Retrovirus_Pol_polyprotein"/>
</dbReference>
<feature type="domain" description="Integrase catalytic" evidence="12">
    <location>
        <begin position="1923"/>
        <end position="2082"/>
    </location>
</feature>
<feature type="compositionally biased region" description="Polar residues" evidence="10">
    <location>
        <begin position="861"/>
        <end position="870"/>
    </location>
</feature>
<keyword evidence="5" id="KW-0255">Endonuclease</keyword>
<reference evidence="13" key="1">
    <citation type="submission" date="2019-03" db="EMBL/GenBank/DDBJ databases">
        <authorList>
            <person name="Mank J."/>
            <person name="Almeida P."/>
        </authorList>
    </citation>
    <scope>NUCLEOTIDE SEQUENCE</scope>
    <source>
        <strain evidence="13">78183</strain>
    </source>
</reference>
<dbReference type="Gene3D" id="3.10.10.10">
    <property type="entry name" value="HIV Type 1 Reverse Transcriptase, subunit A, domain 1"/>
    <property type="match status" value="1"/>
</dbReference>
<dbReference type="GO" id="GO:0003676">
    <property type="term" value="F:nucleic acid binding"/>
    <property type="evidence" value="ECO:0007669"/>
    <property type="project" value="InterPro"/>
</dbReference>
<feature type="region of interest" description="Disordered" evidence="10">
    <location>
        <begin position="851"/>
        <end position="874"/>
    </location>
</feature>
<dbReference type="Gene3D" id="2.40.70.10">
    <property type="entry name" value="Acid Proteases"/>
    <property type="match status" value="1"/>
</dbReference>
<dbReference type="EMBL" id="CAADRP010001852">
    <property type="protein sequence ID" value="VFU54715.1"/>
    <property type="molecule type" value="Genomic_DNA"/>
</dbReference>
<evidence type="ECO:0000256" key="3">
    <source>
        <dbReference type="ARBA" id="ARBA00022695"/>
    </source>
</evidence>
<evidence type="ECO:0000256" key="4">
    <source>
        <dbReference type="ARBA" id="ARBA00022722"/>
    </source>
</evidence>
<dbReference type="GO" id="GO:0004523">
    <property type="term" value="F:RNA-DNA hybrid ribonuclease activity"/>
    <property type="evidence" value="ECO:0007669"/>
    <property type="project" value="InterPro"/>
</dbReference>
<evidence type="ECO:0000256" key="7">
    <source>
        <dbReference type="ARBA" id="ARBA00022918"/>
    </source>
</evidence>
<dbReference type="PANTHER" id="PTHR37984:SF5">
    <property type="entry name" value="PROTEIN NYNRIN-LIKE"/>
    <property type="match status" value="1"/>
</dbReference>
<keyword evidence="4" id="KW-0540">Nuclease</keyword>
<dbReference type="InterPro" id="IPR000477">
    <property type="entry name" value="RT_dom"/>
</dbReference>
<dbReference type="Gene3D" id="1.10.340.70">
    <property type="match status" value="1"/>
</dbReference>
<accession>A0A6N2MM54</accession>
<evidence type="ECO:0000256" key="1">
    <source>
        <dbReference type="ARBA" id="ARBA00012493"/>
    </source>
</evidence>
<dbReference type="SUPFAM" id="SSF53098">
    <property type="entry name" value="Ribonuclease H-like"/>
    <property type="match status" value="2"/>
</dbReference>
<dbReference type="GO" id="GO:0006310">
    <property type="term" value="P:DNA recombination"/>
    <property type="evidence" value="ECO:0007669"/>
    <property type="project" value="UniProtKB-KW"/>
</dbReference>
<dbReference type="Pfam" id="PF17921">
    <property type="entry name" value="Integrase_H2C2"/>
    <property type="match status" value="1"/>
</dbReference>
<keyword evidence="8" id="KW-0233">DNA recombination</keyword>
<dbReference type="InterPro" id="IPR043502">
    <property type="entry name" value="DNA/RNA_pol_sf"/>
</dbReference>
<dbReference type="CDD" id="cd01647">
    <property type="entry name" value="RT_LTR"/>
    <property type="match status" value="1"/>
</dbReference>
<dbReference type="PROSITE" id="PS50994">
    <property type="entry name" value="INTEGRASE"/>
    <property type="match status" value="1"/>
</dbReference>
<dbReference type="PANTHER" id="PTHR37984">
    <property type="entry name" value="PROTEIN CBG26694"/>
    <property type="match status" value="1"/>
</dbReference>
<keyword evidence="3" id="KW-0548">Nucleotidyltransferase</keyword>
<evidence type="ECO:0000259" key="12">
    <source>
        <dbReference type="PROSITE" id="PS50994"/>
    </source>
</evidence>
<evidence type="ECO:0000313" key="13">
    <source>
        <dbReference type="EMBL" id="VFU54715.1"/>
    </source>
</evidence>
<dbReference type="InterPro" id="IPR041373">
    <property type="entry name" value="RT_RNaseH"/>
</dbReference>
<feature type="compositionally biased region" description="Basic and acidic residues" evidence="10">
    <location>
        <begin position="354"/>
        <end position="368"/>
    </location>
</feature>
<organism evidence="13">
    <name type="scientific">Salix viminalis</name>
    <name type="common">Common osier</name>
    <name type="synonym">Basket willow</name>
    <dbReference type="NCBI Taxonomy" id="40686"/>
    <lineage>
        <taxon>Eukaryota</taxon>
        <taxon>Viridiplantae</taxon>
        <taxon>Streptophyta</taxon>
        <taxon>Embryophyta</taxon>
        <taxon>Tracheophyta</taxon>
        <taxon>Spermatophyta</taxon>
        <taxon>Magnoliopsida</taxon>
        <taxon>eudicotyledons</taxon>
        <taxon>Gunneridae</taxon>
        <taxon>Pentapetalae</taxon>
        <taxon>rosids</taxon>
        <taxon>fabids</taxon>
        <taxon>Malpighiales</taxon>
        <taxon>Salicaceae</taxon>
        <taxon>Saliceae</taxon>
        <taxon>Salix</taxon>
    </lineage>
</organism>
<feature type="compositionally biased region" description="Polar residues" evidence="10">
    <location>
        <begin position="98"/>
        <end position="111"/>
    </location>
</feature>
<dbReference type="CDD" id="cd09274">
    <property type="entry name" value="RNase_HI_RT_Ty3"/>
    <property type="match status" value="1"/>
</dbReference>
<keyword evidence="9" id="KW-0175">Coiled coil</keyword>
<evidence type="ECO:0000256" key="6">
    <source>
        <dbReference type="ARBA" id="ARBA00022801"/>
    </source>
</evidence>
<dbReference type="InterPro" id="IPR012337">
    <property type="entry name" value="RNaseH-like_sf"/>
</dbReference>
<evidence type="ECO:0000256" key="10">
    <source>
        <dbReference type="SAM" id="MobiDB-lite"/>
    </source>
</evidence>
<feature type="region of interest" description="Disordered" evidence="10">
    <location>
        <begin position="392"/>
        <end position="412"/>
    </location>
</feature>
<feature type="region of interest" description="Disordered" evidence="10">
    <location>
        <begin position="91"/>
        <end position="113"/>
    </location>
</feature>
<dbReference type="Pfam" id="PF17917">
    <property type="entry name" value="RT_RNaseH"/>
    <property type="match status" value="1"/>
</dbReference>